<accession>J3L6R5</accession>
<name>J3L6R5_ORYBR</name>
<dbReference type="AlphaFoldDB" id="J3L6R5"/>
<dbReference type="EnsemblPlants" id="OB01G49210.1">
    <property type="protein sequence ID" value="OB01G49210.1"/>
    <property type="gene ID" value="OB01G49210"/>
</dbReference>
<reference evidence="2" key="2">
    <citation type="submission" date="2013-04" db="UniProtKB">
        <authorList>
            <consortium name="EnsemblPlants"/>
        </authorList>
    </citation>
    <scope>IDENTIFICATION</scope>
</reference>
<dbReference type="OrthoDB" id="10487939at2759"/>
<dbReference type="HOGENOM" id="CLU_168544_0_0_1"/>
<dbReference type="GeneID" id="102718892"/>
<dbReference type="KEGG" id="obr:102718892"/>
<protein>
    <submittedName>
        <fullName evidence="2">Uncharacterized protein</fullName>
    </submittedName>
</protein>
<feature type="transmembrane region" description="Helical" evidence="1">
    <location>
        <begin position="77"/>
        <end position="97"/>
    </location>
</feature>
<proteinExistence type="predicted"/>
<sequence length="140" mass="15345">MTLLVPPSRARVMRARRQLDDAAEAALLEDLLIRRMEEGLTAAAAGDGGDGGDAHPPSTCFCDEICDCDVSQRALRYFLRGLMTTVSVVMIAGLLYLRHTTDDPDVHDPGKLAMLIILFLGLMVFGFCFTTENAMQRLPD</sequence>
<keyword evidence="3" id="KW-1185">Reference proteome</keyword>
<dbReference type="Proteomes" id="UP000006038">
    <property type="component" value="Chromosome 1"/>
</dbReference>
<evidence type="ECO:0000313" key="2">
    <source>
        <dbReference type="EnsemblPlants" id="OB01G49210.1"/>
    </source>
</evidence>
<organism evidence="2">
    <name type="scientific">Oryza brachyantha</name>
    <name type="common">malo sina</name>
    <dbReference type="NCBI Taxonomy" id="4533"/>
    <lineage>
        <taxon>Eukaryota</taxon>
        <taxon>Viridiplantae</taxon>
        <taxon>Streptophyta</taxon>
        <taxon>Embryophyta</taxon>
        <taxon>Tracheophyta</taxon>
        <taxon>Spermatophyta</taxon>
        <taxon>Magnoliopsida</taxon>
        <taxon>Liliopsida</taxon>
        <taxon>Poales</taxon>
        <taxon>Poaceae</taxon>
        <taxon>BOP clade</taxon>
        <taxon>Oryzoideae</taxon>
        <taxon>Oryzeae</taxon>
        <taxon>Oryzinae</taxon>
        <taxon>Oryza</taxon>
    </lineage>
</organism>
<dbReference type="OMA" id="AWLIYAR"/>
<gene>
    <name evidence="2" type="primary">LOC102718892</name>
</gene>
<evidence type="ECO:0000313" key="3">
    <source>
        <dbReference type="Proteomes" id="UP000006038"/>
    </source>
</evidence>
<dbReference type="Gramene" id="OB01G49210.1">
    <property type="protein sequence ID" value="OB01G49210.1"/>
    <property type="gene ID" value="OB01G49210"/>
</dbReference>
<feature type="transmembrane region" description="Helical" evidence="1">
    <location>
        <begin position="112"/>
        <end position="130"/>
    </location>
</feature>
<keyword evidence="1" id="KW-1133">Transmembrane helix</keyword>
<reference evidence="2" key="1">
    <citation type="journal article" date="2013" name="Nat. Commun.">
        <title>Whole-genome sequencing of Oryza brachyantha reveals mechanisms underlying Oryza genome evolution.</title>
        <authorList>
            <person name="Chen J."/>
            <person name="Huang Q."/>
            <person name="Gao D."/>
            <person name="Wang J."/>
            <person name="Lang Y."/>
            <person name="Liu T."/>
            <person name="Li B."/>
            <person name="Bai Z."/>
            <person name="Luis Goicoechea J."/>
            <person name="Liang C."/>
            <person name="Chen C."/>
            <person name="Zhang W."/>
            <person name="Sun S."/>
            <person name="Liao Y."/>
            <person name="Zhang X."/>
            <person name="Yang L."/>
            <person name="Song C."/>
            <person name="Wang M."/>
            <person name="Shi J."/>
            <person name="Liu G."/>
            <person name="Liu J."/>
            <person name="Zhou H."/>
            <person name="Zhou W."/>
            <person name="Yu Q."/>
            <person name="An N."/>
            <person name="Chen Y."/>
            <person name="Cai Q."/>
            <person name="Wang B."/>
            <person name="Liu B."/>
            <person name="Min J."/>
            <person name="Huang Y."/>
            <person name="Wu H."/>
            <person name="Li Z."/>
            <person name="Zhang Y."/>
            <person name="Yin Y."/>
            <person name="Song W."/>
            <person name="Jiang J."/>
            <person name="Jackson S.A."/>
            <person name="Wing R.A."/>
            <person name="Wang J."/>
            <person name="Chen M."/>
        </authorList>
    </citation>
    <scope>NUCLEOTIDE SEQUENCE [LARGE SCALE GENOMIC DNA]</scope>
    <source>
        <strain evidence="2">cv. IRGC 101232</strain>
    </source>
</reference>
<keyword evidence="1" id="KW-0812">Transmembrane</keyword>
<keyword evidence="1" id="KW-0472">Membrane</keyword>
<evidence type="ECO:0000256" key="1">
    <source>
        <dbReference type="SAM" id="Phobius"/>
    </source>
</evidence>
<dbReference type="RefSeq" id="XP_006646565.1">
    <property type="nucleotide sequence ID" value="XM_006646502.3"/>
</dbReference>